<feature type="domain" description="C2 NT-type" evidence="2">
    <location>
        <begin position="9"/>
        <end position="190"/>
    </location>
</feature>
<name>A0AAV0FIA9_9ASTE</name>
<accession>A0AAV0FIA9</accession>
<dbReference type="Pfam" id="PF10358">
    <property type="entry name" value="NT-C2"/>
    <property type="match status" value="1"/>
</dbReference>
<dbReference type="PANTHER" id="PTHR31182:SF15">
    <property type="entry name" value="F26K24.5 PROTEIN"/>
    <property type="match status" value="1"/>
</dbReference>
<feature type="compositionally biased region" description="Acidic residues" evidence="1">
    <location>
        <begin position="272"/>
        <end position="283"/>
    </location>
</feature>
<evidence type="ECO:0000313" key="3">
    <source>
        <dbReference type="EMBL" id="CAH9135042.1"/>
    </source>
</evidence>
<sequence>MVVKMMKWRPWPPLISKKIDVRLVIRRLENLLVIRRLENLGVGEPWLGEVATLSGGASVEIGWKGPPKAALRSFRRTVKRNCTKEAGVKNGQDGAFLVEWDDEFQNVCNLSGLRDNAFHPWEISFTVFFNESNQGSKNKLHTVGTAVLNLSEFAAKTEEGKEFNLKIPLAISGNASEARPILCISLSVLELITPQEPTELVEKPITSPPQPPGETPSSSSVEKDELSALKAGLRKVKILTDYVSVRRAKKPCREEDISDCRSDYAYPSIDSESLDGFEEGEESDERKGQEDSPVRNSFSYGTLPYANYAVSSTRIDGEDEGWIYYSNSRSDVGWSANVDCWISQASEPVVLQQRGISILPWRKRKERFRSPKGEPLLRKECWEEGGDDIDYDRRQLSSDESVSFGWHRTEEEEIGGPRPSISGFCDDNFAVGTWEQKQVMSRDGHAMLQTQIFFASIDQRSEQASGESACTSLVTVIADWLHTNRDLMPVKSQFDSLIREGSSEWRTLCQDEETYLESFPDKHFDLDTVLRAAKTRCFSVIPEKSFVGFFHPDMMDDKGSFDFLQGALSFDNIWDEISCDNKTLETQVYIVSWNDHFFVLKAEPEAYYIIDTLGERLWEGCNQAYILKFDKNSVIYKVPSVKLDGVFGQEEPRMEIDPKEIICEGKETCKHYIKDFLAAIPIRELQEDINRGLMISVPLHHRLQIEFHYTAHSQQPSAFAAVMEVAATATAAVVEAATTTAPAGVETATAAAASQLVEVALNEFVA</sequence>
<evidence type="ECO:0000256" key="1">
    <source>
        <dbReference type="SAM" id="MobiDB-lite"/>
    </source>
</evidence>
<feature type="region of interest" description="Disordered" evidence="1">
    <location>
        <begin position="201"/>
        <end position="224"/>
    </location>
</feature>
<reference evidence="3" key="1">
    <citation type="submission" date="2022-07" db="EMBL/GenBank/DDBJ databases">
        <authorList>
            <person name="Macas J."/>
            <person name="Novak P."/>
            <person name="Neumann P."/>
        </authorList>
    </citation>
    <scope>NUCLEOTIDE SEQUENCE</scope>
</reference>
<keyword evidence="4" id="KW-1185">Reference proteome</keyword>
<evidence type="ECO:0000259" key="2">
    <source>
        <dbReference type="PROSITE" id="PS51840"/>
    </source>
</evidence>
<dbReference type="Proteomes" id="UP001152523">
    <property type="component" value="Unassembled WGS sequence"/>
</dbReference>
<feature type="region of interest" description="Disordered" evidence="1">
    <location>
        <begin position="263"/>
        <end position="297"/>
    </location>
</feature>
<dbReference type="EMBL" id="CAMAPF010000984">
    <property type="protein sequence ID" value="CAH9135042.1"/>
    <property type="molecule type" value="Genomic_DNA"/>
</dbReference>
<dbReference type="InterPro" id="IPR019448">
    <property type="entry name" value="NT-C2"/>
</dbReference>
<feature type="compositionally biased region" description="Basic and acidic residues" evidence="1">
    <location>
        <begin position="284"/>
        <end position="293"/>
    </location>
</feature>
<protein>
    <recommendedName>
        <fullName evidence="2">C2 NT-type domain-containing protein</fullName>
    </recommendedName>
</protein>
<evidence type="ECO:0000313" key="4">
    <source>
        <dbReference type="Proteomes" id="UP001152523"/>
    </source>
</evidence>
<organism evidence="3 4">
    <name type="scientific">Cuscuta epithymum</name>
    <dbReference type="NCBI Taxonomy" id="186058"/>
    <lineage>
        <taxon>Eukaryota</taxon>
        <taxon>Viridiplantae</taxon>
        <taxon>Streptophyta</taxon>
        <taxon>Embryophyta</taxon>
        <taxon>Tracheophyta</taxon>
        <taxon>Spermatophyta</taxon>
        <taxon>Magnoliopsida</taxon>
        <taxon>eudicotyledons</taxon>
        <taxon>Gunneridae</taxon>
        <taxon>Pentapetalae</taxon>
        <taxon>asterids</taxon>
        <taxon>lamiids</taxon>
        <taxon>Solanales</taxon>
        <taxon>Convolvulaceae</taxon>
        <taxon>Cuscuteae</taxon>
        <taxon>Cuscuta</taxon>
        <taxon>Cuscuta subgen. Cuscuta</taxon>
    </lineage>
</organism>
<dbReference type="AlphaFoldDB" id="A0AAV0FIA9"/>
<gene>
    <name evidence="3" type="ORF">CEPIT_LOCUS34216</name>
</gene>
<dbReference type="PROSITE" id="PS51840">
    <property type="entry name" value="C2_NT"/>
    <property type="match status" value="1"/>
</dbReference>
<proteinExistence type="predicted"/>
<dbReference type="PANTHER" id="PTHR31182">
    <property type="entry name" value="C2 NT-TYPE DOMAIN-CONTAINING PROTEIN"/>
    <property type="match status" value="1"/>
</dbReference>
<comment type="caution">
    <text evidence="3">The sequence shown here is derived from an EMBL/GenBank/DDBJ whole genome shotgun (WGS) entry which is preliminary data.</text>
</comment>